<dbReference type="PANTHER" id="PTHR22702">
    <property type="entry name" value="PROTEASE-ASSOCIATED DOMAIN-CONTAINING PROTEIN"/>
    <property type="match status" value="1"/>
</dbReference>
<organism evidence="4 5">
    <name type="scientific">Megaselia scalaris</name>
    <name type="common">Humpbacked fly</name>
    <name type="synonym">Phora scalaris</name>
    <dbReference type="NCBI Taxonomy" id="36166"/>
    <lineage>
        <taxon>Eukaryota</taxon>
        <taxon>Metazoa</taxon>
        <taxon>Ecdysozoa</taxon>
        <taxon>Arthropoda</taxon>
        <taxon>Hexapoda</taxon>
        <taxon>Insecta</taxon>
        <taxon>Pterygota</taxon>
        <taxon>Neoptera</taxon>
        <taxon>Endopterygota</taxon>
        <taxon>Diptera</taxon>
        <taxon>Brachycera</taxon>
        <taxon>Muscomorpha</taxon>
        <taxon>Platypezoidea</taxon>
        <taxon>Phoridae</taxon>
        <taxon>Megaseliini</taxon>
        <taxon>Megaselia</taxon>
    </lineage>
</organism>
<evidence type="ECO:0000256" key="2">
    <source>
        <dbReference type="ARBA" id="ARBA00023180"/>
    </source>
</evidence>
<dbReference type="InterPro" id="IPR046450">
    <property type="entry name" value="PA_dom_sf"/>
</dbReference>
<evidence type="ECO:0000256" key="1">
    <source>
        <dbReference type="ARBA" id="ARBA00022729"/>
    </source>
</evidence>
<dbReference type="AlphaFoldDB" id="T1H6J3"/>
<dbReference type="Proteomes" id="UP000015102">
    <property type="component" value="Unassembled WGS sequence"/>
</dbReference>
<keyword evidence="2" id="KW-0325">Glycoprotein</keyword>
<dbReference type="Pfam" id="PF02225">
    <property type="entry name" value="PA"/>
    <property type="match status" value="1"/>
</dbReference>
<reference evidence="5" key="1">
    <citation type="submission" date="2013-02" db="EMBL/GenBank/DDBJ databases">
        <authorList>
            <person name="Hughes D."/>
        </authorList>
    </citation>
    <scope>NUCLEOTIDE SEQUENCE</scope>
    <source>
        <strain>Durham</strain>
        <strain evidence="5">NC isolate 2 -- Noor lab</strain>
    </source>
</reference>
<evidence type="ECO:0000259" key="3">
    <source>
        <dbReference type="Pfam" id="PF02225"/>
    </source>
</evidence>
<keyword evidence="1" id="KW-0732">Signal</keyword>
<keyword evidence="5" id="KW-1185">Reference proteome</keyword>
<dbReference type="PANTHER" id="PTHR22702:SF1">
    <property type="entry name" value="PROTEASE-ASSOCIATED DOMAIN-CONTAINING PROTEIN 1"/>
    <property type="match status" value="1"/>
</dbReference>
<reference evidence="4" key="2">
    <citation type="submission" date="2015-06" db="UniProtKB">
        <authorList>
            <consortium name="EnsemblMetazoa"/>
        </authorList>
    </citation>
    <scope>IDENTIFICATION</scope>
</reference>
<sequence length="108" mass="12364">RRIHGNVALIDRGECSFLTKALNAEKAGAKVVLITENNISSPEFEYYIEMVHDNSRRRIPAGFLLGKNGRIIKETLTKLKRSYAIINLPQNLTFVPAHRINHPPWLTW</sequence>
<proteinExistence type="predicted"/>
<dbReference type="Gene3D" id="3.50.30.30">
    <property type="match status" value="1"/>
</dbReference>
<dbReference type="HOGENOM" id="CLU_084006_2_0_1"/>
<dbReference type="EnsemblMetazoa" id="MESCA012326-RA">
    <property type="protein sequence ID" value="MESCA012326-PA"/>
    <property type="gene ID" value="MESCA012326"/>
</dbReference>
<evidence type="ECO:0000313" key="4">
    <source>
        <dbReference type="EnsemblMetazoa" id="MESCA012326-PA"/>
    </source>
</evidence>
<protein>
    <recommendedName>
        <fullName evidence="3">PA domain-containing protein</fullName>
    </recommendedName>
</protein>
<feature type="domain" description="PA" evidence="3">
    <location>
        <begin position="4"/>
        <end position="70"/>
    </location>
</feature>
<dbReference type="SUPFAM" id="SSF52025">
    <property type="entry name" value="PA domain"/>
    <property type="match status" value="1"/>
</dbReference>
<name>T1H6J3_MEGSC</name>
<accession>T1H6J3</accession>
<dbReference type="InterPro" id="IPR003137">
    <property type="entry name" value="PA_domain"/>
</dbReference>
<dbReference type="OMA" id="LMDRGEC"/>
<evidence type="ECO:0000313" key="5">
    <source>
        <dbReference type="Proteomes" id="UP000015102"/>
    </source>
</evidence>